<feature type="region of interest" description="Disordered" evidence="1">
    <location>
        <begin position="60"/>
        <end position="81"/>
    </location>
</feature>
<proteinExistence type="predicted"/>
<dbReference type="InterPro" id="IPR020311">
    <property type="entry name" value="Uncharacterised_Rv0898c"/>
</dbReference>
<dbReference type="Proteomes" id="UP000647172">
    <property type="component" value="Unassembled WGS sequence"/>
</dbReference>
<gene>
    <name evidence="2" type="ORF">Ani05nite_02500</name>
</gene>
<evidence type="ECO:0000313" key="2">
    <source>
        <dbReference type="EMBL" id="GIE46716.1"/>
    </source>
</evidence>
<sequence length="81" mass="9393">MDDNTVLGRINGLVDEEHKLRQQLSRGEISSAEEHTRLKELEEALDQCWDLLRRRRAAREFGNDPDTEQAHSTSEVEGYLQ</sequence>
<organism evidence="2 3">
    <name type="scientific">Actinoplanes nipponensis</name>
    <dbReference type="NCBI Taxonomy" id="135950"/>
    <lineage>
        <taxon>Bacteria</taxon>
        <taxon>Bacillati</taxon>
        <taxon>Actinomycetota</taxon>
        <taxon>Actinomycetes</taxon>
        <taxon>Micromonosporales</taxon>
        <taxon>Micromonosporaceae</taxon>
        <taxon>Actinoplanes</taxon>
    </lineage>
</organism>
<evidence type="ECO:0000256" key="1">
    <source>
        <dbReference type="SAM" id="MobiDB-lite"/>
    </source>
</evidence>
<protein>
    <recommendedName>
        <fullName evidence="4">DUF2630 family protein</fullName>
    </recommendedName>
</protein>
<name>A0A919MIS8_9ACTN</name>
<reference evidence="2" key="1">
    <citation type="submission" date="2021-01" db="EMBL/GenBank/DDBJ databases">
        <title>Whole genome shotgun sequence of Actinoplanes nipponensis NBRC 14063.</title>
        <authorList>
            <person name="Komaki H."/>
            <person name="Tamura T."/>
        </authorList>
    </citation>
    <scope>NUCLEOTIDE SEQUENCE</scope>
    <source>
        <strain evidence="2">NBRC 14063</strain>
    </source>
</reference>
<dbReference type="AlphaFoldDB" id="A0A919MIS8"/>
<keyword evidence="3" id="KW-1185">Reference proteome</keyword>
<evidence type="ECO:0000313" key="3">
    <source>
        <dbReference type="Proteomes" id="UP000647172"/>
    </source>
</evidence>
<comment type="caution">
    <text evidence="2">The sequence shown here is derived from an EMBL/GenBank/DDBJ whole genome shotgun (WGS) entry which is preliminary data.</text>
</comment>
<evidence type="ECO:0008006" key="4">
    <source>
        <dbReference type="Google" id="ProtNLM"/>
    </source>
</evidence>
<accession>A0A919MIS8</accession>
<dbReference type="Pfam" id="PF10944">
    <property type="entry name" value="DUF2630"/>
    <property type="match status" value="1"/>
</dbReference>
<dbReference type="RefSeq" id="WP_203763195.1">
    <property type="nucleotide sequence ID" value="NZ_BAAAYJ010000013.1"/>
</dbReference>
<dbReference type="EMBL" id="BOMQ01000007">
    <property type="protein sequence ID" value="GIE46716.1"/>
    <property type="molecule type" value="Genomic_DNA"/>
</dbReference>